<keyword evidence="1" id="KW-0812">Transmembrane</keyword>
<keyword evidence="1" id="KW-1133">Transmembrane helix</keyword>
<organism evidence="2 3">
    <name type="scientific">Halocatena salina</name>
    <dbReference type="NCBI Taxonomy" id="2934340"/>
    <lineage>
        <taxon>Archaea</taxon>
        <taxon>Methanobacteriati</taxon>
        <taxon>Methanobacteriota</taxon>
        <taxon>Stenosarchaea group</taxon>
        <taxon>Halobacteria</taxon>
        <taxon>Halobacteriales</taxon>
        <taxon>Natronomonadaceae</taxon>
        <taxon>Halocatena</taxon>
    </lineage>
</organism>
<dbReference type="InterPro" id="IPR043941">
    <property type="entry name" value="EMC6-arch"/>
</dbReference>
<name>A0A8U0A1N1_9EURY</name>
<keyword evidence="3" id="KW-1185">Reference proteome</keyword>
<feature type="transmembrane region" description="Helical" evidence="1">
    <location>
        <begin position="80"/>
        <end position="103"/>
    </location>
</feature>
<dbReference type="KEGG" id="haad:MW046_01060"/>
<proteinExistence type="predicted"/>
<gene>
    <name evidence="2" type="ORF">MW046_01060</name>
</gene>
<dbReference type="Proteomes" id="UP000831768">
    <property type="component" value="Chromosome"/>
</dbReference>
<keyword evidence="1" id="KW-0472">Membrane</keyword>
<feature type="transmembrane region" description="Helical" evidence="1">
    <location>
        <begin position="51"/>
        <end position="68"/>
    </location>
</feature>
<dbReference type="GeneID" id="71926593"/>
<accession>A0A8U0A1N1</accession>
<evidence type="ECO:0000313" key="3">
    <source>
        <dbReference type="Proteomes" id="UP000831768"/>
    </source>
</evidence>
<evidence type="ECO:0000256" key="1">
    <source>
        <dbReference type="SAM" id="Phobius"/>
    </source>
</evidence>
<dbReference type="Pfam" id="PF19094">
    <property type="entry name" value="EMC6_arch"/>
    <property type="match status" value="1"/>
</dbReference>
<protein>
    <submittedName>
        <fullName evidence="2">Uncharacterized protein</fullName>
    </submittedName>
</protein>
<dbReference type="EMBL" id="CP096019">
    <property type="protein sequence ID" value="UPM43055.1"/>
    <property type="molecule type" value="Genomic_DNA"/>
</dbReference>
<dbReference type="RefSeq" id="WP_247993725.1">
    <property type="nucleotide sequence ID" value="NZ_CP096019.1"/>
</dbReference>
<feature type="transmembrane region" description="Helical" evidence="1">
    <location>
        <begin position="12"/>
        <end position="31"/>
    </location>
</feature>
<reference evidence="2" key="1">
    <citation type="submission" date="2022-04" db="EMBL/GenBank/DDBJ databases">
        <title>Halocatena sp. nov., isolated from a salt lake.</title>
        <authorList>
            <person name="Cui H.-L."/>
        </authorList>
    </citation>
    <scope>NUCLEOTIDE SEQUENCE</scope>
    <source>
        <strain evidence="2">AD-1</strain>
    </source>
</reference>
<dbReference type="AlphaFoldDB" id="A0A8U0A1N1"/>
<evidence type="ECO:0000313" key="2">
    <source>
        <dbReference type="EMBL" id="UPM43055.1"/>
    </source>
</evidence>
<sequence>MATDTTDAHSDYLRGVTVTALSAVLGITAAYGSLVVTGDVAPAETATSSTVVYVLAAAIAVQFPILKLSGLKDEFSGKDILYVSFMTFAVWFVSLTVLLTAGVSV</sequence>